<dbReference type="Gene3D" id="1.10.1380.10">
    <property type="entry name" value="Neutral endopeptidase , domain2"/>
    <property type="match status" value="1"/>
</dbReference>
<dbReference type="PANTHER" id="PTHR23048:SF0">
    <property type="entry name" value="CALMODULIN LIKE 3"/>
    <property type="match status" value="1"/>
</dbReference>
<dbReference type="PROSITE" id="PS00018">
    <property type="entry name" value="EF_HAND_1"/>
    <property type="match status" value="2"/>
</dbReference>
<feature type="region of interest" description="Disordered" evidence="3">
    <location>
        <begin position="279"/>
        <end position="310"/>
    </location>
</feature>
<keyword evidence="4" id="KW-0472">Membrane</keyword>
<organism evidence="6 7">
    <name type="scientific">Amblyomma americanum</name>
    <name type="common">Lone star tick</name>
    <dbReference type="NCBI Taxonomy" id="6943"/>
    <lineage>
        <taxon>Eukaryota</taxon>
        <taxon>Metazoa</taxon>
        <taxon>Ecdysozoa</taxon>
        <taxon>Arthropoda</taxon>
        <taxon>Chelicerata</taxon>
        <taxon>Arachnida</taxon>
        <taxon>Acari</taxon>
        <taxon>Parasitiformes</taxon>
        <taxon>Ixodida</taxon>
        <taxon>Ixodoidea</taxon>
        <taxon>Ixodidae</taxon>
        <taxon>Amblyomminae</taxon>
        <taxon>Amblyomma</taxon>
    </lineage>
</organism>
<dbReference type="CDD" id="cd00051">
    <property type="entry name" value="EFh"/>
    <property type="match status" value="2"/>
</dbReference>
<dbReference type="PANTHER" id="PTHR23048">
    <property type="entry name" value="MYOSIN LIGHT CHAIN 1, 3"/>
    <property type="match status" value="1"/>
</dbReference>
<reference evidence="6 7" key="1">
    <citation type="journal article" date="2023" name="Arcadia Sci">
        <title>De novo assembly of a long-read Amblyomma americanum tick genome.</title>
        <authorList>
            <person name="Chou S."/>
            <person name="Poskanzer K.E."/>
            <person name="Rollins M."/>
            <person name="Thuy-Boun P.S."/>
        </authorList>
    </citation>
    <scope>NUCLEOTIDE SEQUENCE [LARGE SCALE GENOMIC DNA]</scope>
    <source>
        <strain evidence="6">F_SG_1</strain>
        <tissue evidence="6">Salivary glands</tissue>
    </source>
</reference>
<feature type="domain" description="EF-hand" evidence="5">
    <location>
        <begin position="891"/>
        <end position="926"/>
    </location>
</feature>
<dbReference type="GO" id="GO:0005509">
    <property type="term" value="F:calcium ion binding"/>
    <property type="evidence" value="ECO:0007669"/>
    <property type="project" value="InterPro"/>
</dbReference>
<dbReference type="InterPro" id="IPR011992">
    <property type="entry name" value="EF-hand-dom_pair"/>
</dbReference>
<keyword evidence="2" id="KW-0106">Calcium</keyword>
<dbReference type="InterPro" id="IPR042089">
    <property type="entry name" value="Peptidase_M13_dom_2"/>
</dbReference>
<feature type="region of interest" description="Disordered" evidence="3">
    <location>
        <begin position="819"/>
        <end position="872"/>
    </location>
</feature>
<dbReference type="InterPro" id="IPR050230">
    <property type="entry name" value="CALM/Myosin/TropC-like"/>
</dbReference>
<keyword evidence="4" id="KW-1133">Transmembrane helix</keyword>
<feature type="region of interest" description="Disordered" evidence="3">
    <location>
        <begin position="386"/>
        <end position="412"/>
    </location>
</feature>
<feature type="compositionally biased region" description="Low complexity" evidence="3">
    <location>
        <begin position="102"/>
        <end position="116"/>
    </location>
</feature>
<feature type="compositionally biased region" description="Polar residues" evidence="3">
    <location>
        <begin position="117"/>
        <end position="131"/>
    </location>
</feature>
<evidence type="ECO:0000256" key="4">
    <source>
        <dbReference type="SAM" id="Phobius"/>
    </source>
</evidence>
<comment type="caution">
    <text evidence="6">The sequence shown here is derived from an EMBL/GenBank/DDBJ whole genome shotgun (WGS) entry which is preliminary data.</text>
</comment>
<feature type="compositionally biased region" description="Polar residues" evidence="3">
    <location>
        <begin position="38"/>
        <end position="56"/>
    </location>
</feature>
<feature type="compositionally biased region" description="Polar residues" evidence="3">
    <location>
        <begin position="386"/>
        <end position="396"/>
    </location>
</feature>
<dbReference type="InterPro" id="IPR024079">
    <property type="entry name" value="MetalloPept_cat_dom_sf"/>
</dbReference>
<evidence type="ECO:0000256" key="1">
    <source>
        <dbReference type="ARBA" id="ARBA00022737"/>
    </source>
</evidence>
<dbReference type="PROSITE" id="PS50222">
    <property type="entry name" value="EF_HAND_2"/>
    <property type="match status" value="3"/>
</dbReference>
<sequence>MEPDKKPRAKPKPKKNLEAYKRPPAPAHKGVPGVSDQALHSESEGATQESSLNWNFLLSDDTTTSNVPLLPPSSLKSHSKRQPKRKRRISKERAQKHREDTSGTTPTGKAGTPGATMYSSSASSHGTSVDKGSSETEHEAPQQDQAKLKLTQEKEGGVQIEALKTSGVEKTQTAPQRQDHNSADYSCPDAPTAAKRETPAPVVEVPVLCPPESGAFTAEHRATASPADADTASFCAGRERWRNRRVVHGARAAADAAAEATSSSARSATIEEGEGFALARKPRKSGHSPQAEQESSESTSSGQSKMRSMGRSWISQIKHDLTGDSTPRKSEILTFLKRQMRRKTSAPVDEDTTFSCLGQAHEGLLPSNDLSWVFEDENEQQSAATTYSQLTSSLPSKSRKMPNASIDQASTAEKMADIEGEYNVPGAVWTLRSRDPIAIGPSRFTDKSQQASKGHIGFLVSVLAIPFLISLSLLVALFFSKRPARPQTALKTRLFTELAKACGNSAACRRSVDAIWYSADLAADTCIEFDRFVCGRWMAGNPRRPSYRAKSVENYTRSIDDALLRALTKDGSQRPSTHNRKVAKMAAFYNTCREFLKGRNDTVRISDIITSLGLDQKYRENTRAGYGIQDLLNFVVSNSMKNGLASLISVTLKDRKVFLDAGATLHSTLEERDILDLLSASVGHMGGGQQDIDDLYNLDVEINNRRSKINISGPYVRSALMDLPPPVSGASWAVALNQGHAGRARFFSLESVVNSRGMAFISEAMALLSRVSLHKAHMYASAVFLAQVMKYVYYFRGRSANKSELDDVAACLNIEKKEEGSAEDHSASLREPAPRASELDPLGAGRGRVSMPLPPPRKATTAGRSVAPRAASPVKARASGSECLLSALPDSQIKELKAAFVLLDKNQDGRVNAAEIKHMLDNLGILLNDTMIQNLIAQASGRDDGLISEDEFLAWMAGQTSIKDDVMEDLLAAFRVFDKDSNGYITKDELKLAMEMIGEPMSDTQLDSMIRATDIDNDGRINYE</sequence>
<feature type="compositionally biased region" description="Low complexity" evidence="3">
    <location>
        <begin position="288"/>
        <end position="304"/>
    </location>
</feature>
<dbReference type="EMBL" id="JARKHS020010441">
    <property type="protein sequence ID" value="KAK8778762.1"/>
    <property type="molecule type" value="Genomic_DNA"/>
</dbReference>
<dbReference type="GO" id="GO:0008237">
    <property type="term" value="F:metallopeptidase activity"/>
    <property type="evidence" value="ECO:0007669"/>
    <property type="project" value="InterPro"/>
</dbReference>
<dbReference type="FunFam" id="1.10.238.10:FF:000001">
    <property type="entry name" value="Calmodulin 1"/>
    <property type="match status" value="1"/>
</dbReference>
<name>A0AAQ4EVT9_AMBAM</name>
<dbReference type="SUPFAM" id="SSF47473">
    <property type="entry name" value="EF-hand"/>
    <property type="match status" value="1"/>
</dbReference>
<evidence type="ECO:0000259" key="5">
    <source>
        <dbReference type="PROSITE" id="PS50222"/>
    </source>
</evidence>
<evidence type="ECO:0000313" key="7">
    <source>
        <dbReference type="Proteomes" id="UP001321473"/>
    </source>
</evidence>
<proteinExistence type="predicted"/>
<dbReference type="Pfam" id="PF13499">
    <property type="entry name" value="EF-hand_7"/>
    <property type="match status" value="2"/>
</dbReference>
<dbReference type="Gene3D" id="1.10.238.10">
    <property type="entry name" value="EF-hand"/>
    <property type="match status" value="2"/>
</dbReference>
<protein>
    <recommendedName>
        <fullName evidence="5">EF-hand domain-containing protein</fullName>
    </recommendedName>
</protein>
<feature type="compositionally biased region" description="Low complexity" evidence="3">
    <location>
        <begin position="62"/>
        <end position="75"/>
    </location>
</feature>
<dbReference type="InterPro" id="IPR002048">
    <property type="entry name" value="EF_hand_dom"/>
</dbReference>
<evidence type="ECO:0000313" key="6">
    <source>
        <dbReference type="EMBL" id="KAK8778762.1"/>
    </source>
</evidence>
<dbReference type="Proteomes" id="UP001321473">
    <property type="component" value="Unassembled WGS sequence"/>
</dbReference>
<feature type="domain" description="EF-hand" evidence="5">
    <location>
        <begin position="965"/>
        <end position="1000"/>
    </location>
</feature>
<evidence type="ECO:0000256" key="3">
    <source>
        <dbReference type="SAM" id="MobiDB-lite"/>
    </source>
</evidence>
<feature type="compositionally biased region" description="Basic residues" evidence="3">
    <location>
        <begin position="77"/>
        <end position="90"/>
    </location>
</feature>
<feature type="compositionally biased region" description="Basic and acidic residues" evidence="3">
    <location>
        <begin position="91"/>
        <end position="101"/>
    </location>
</feature>
<gene>
    <name evidence="6" type="ORF">V5799_019897</name>
</gene>
<dbReference type="SMART" id="SM00054">
    <property type="entry name" value="EFh"/>
    <property type="match status" value="3"/>
</dbReference>
<feature type="transmembrane region" description="Helical" evidence="4">
    <location>
        <begin position="456"/>
        <end position="479"/>
    </location>
</feature>
<feature type="compositionally biased region" description="Basic and acidic residues" evidence="3">
    <location>
        <begin position="132"/>
        <end position="156"/>
    </location>
</feature>
<feature type="domain" description="EF-hand" evidence="5">
    <location>
        <begin position="1001"/>
        <end position="1024"/>
    </location>
</feature>
<keyword evidence="7" id="KW-1185">Reference proteome</keyword>
<feature type="non-terminal residue" evidence="6">
    <location>
        <position position="1024"/>
    </location>
</feature>
<feature type="region of interest" description="Disordered" evidence="3">
    <location>
        <begin position="1"/>
        <end position="199"/>
    </location>
</feature>
<accession>A0AAQ4EVT9</accession>
<keyword evidence="4" id="KW-0812">Transmembrane</keyword>
<feature type="compositionally biased region" description="Basic and acidic residues" evidence="3">
    <location>
        <begin position="819"/>
        <end position="828"/>
    </location>
</feature>
<dbReference type="InterPro" id="IPR018247">
    <property type="entry name" value="EF_Hand_1_Ca_BS"/>
</dbReference>
<dbReference type="AlphaFoldDB" id="A0AAQ4EVT9"/>
<dbReference type="GO" id="GO:0016460">
    <property type="term" value="C:myosin II complex"/>
    <property type="evidence" value="ECO:0007669"/>
    <property type="project" value="TreeGrafter"/>
</dbReference>
<dbReference type="Gene3D" id="3.40.390.10">
    <property type="entry name" value="Collagenase (Catalytic Domain)"/>
    <property type="match status" value="1"/>
</dbReference>
<dbReference type="SUPFAM" id="SSF55486">
    <property type="entry name" value="Metalloproteases ('zincins'), catalytic domain"/>
    <property type="match status" value="1"/>
</dbReference>
<evidence type="ECO:0000256" key="2">
    <source>
        <dbReference type="ARBA" id="ARBA00022837"/>
    </source>
</evidence>
<keyword evidence="1" id="KW-0677">Repeat</keyword>